<dbReference type="RefSeq" id="WP_110234453.1">
    <property type="nucleotide sequence ID" value="NZ_CP023994.1"/>
</dbReference>
<accession>A0A2Z3S4Q4</accession>
<proteinExistence type="predicted"/>
<feature type="transmembrane region" description="Helical" evidence="1">
    <location>
        <begin position="180"/>
        <end position="200"/>
    </location>
</feature>
<feature type="transmembrane region" description="Helical" evidence="1">
    <location>
        <begin position="88"/>
        <end position="110"/>
    </location>
</feature>
<feature type="transmembrane region" description="Helical" evidence="1">
    <location>
        <begin position="116"/>
        <end position="135"/>
    </location>
</feature>
<feature type="transmembrane region" description="Helical" evidence="1">
    <location>
        <begin position="147"/>
        <end position="168"/>
    </location>
</feature>
<dbReference type="InterPro" id="IPR009339">
    <property type="entry name" value="DUF998"/>
</dbReference>
<dbReference type="Proteomes" id="UP000246894">
    <property type="component" value="Chromosome"/>
</dbReference>
<dbReference type="AlphaFoldDB" id="A0A2Z3S4Q4"/>
<gene>
    <name evidence="2" type="ORF">AURMO_01456</name>
</gene>
<keyword evidence="1" id="KW-0812">Transmembrane</keyword>
<dbReference type="EMBL" id="CP023994">
    <property type="protein sequence ID" value="AWR22043.1"/>
    <property type="molecule type" value="Genomic_DNA"/>
</dbReference>
<evidence type="ECO:0008006" key="4">
    <source>
        <dbReference type="Google" id="ProtNLM"/>
    </source>
</evidence>
<reference evidence="2 3" key="1">
    <citation type="submission" date="2017-10" db="EMBL/GenBank/DDBJ databases">
        <title>Genome of an Actinobacterium that displays light-enhanced growth.</title>
        <authorList>
            <person name="Maresca J.A."/>
            <person name="Hempel P."/>
            <person name="Shevchenko O."/>
            <person name="Miller K.J."/>
            <person name="Hahn M.W."/>
        </authorList>
    </citation>
    <scope>NUCLEOTIDE SEQUENCE [LARGE SCALE GENOMIC DNA]</scope>
    <source>
        <strain evidence="2 3">MWH-Mo1</strain>
    </source>
</reference>
<organism evidence="2 3">
    <name type="scientific">Aurantimicrobium photophilum</name>
    <dbReference type="NCBI Taxonomy" id="1987356"/>
    <lineage>
        <taxon>Bacteria</taxon>
        <taxon>Bacillati</taxon>
        <taxon>Actinomycetota</taxon>
        <taxon>Actinomycetes</taxon>
        <taxon>Micrococcales</taxon>
        <taxon>Microbacteriaceae</taxon>
        <taxon>Aurantimicrobium</taxon>
    </lineage>
</organism>
<evidence type="ECO:0000313" key="3">
    <source>
        <dbReference type="Proteomes" id="UP000246894"/>
    </source>
</evidence>
<sequence length="213" mass="23292">MTQADIHPHQVSRLLLVLAVVGPVQSVLGWSLSAALWPGYDPIVQTISELASPESPVRYLQSSFFILGALIDIVVALRFTVLAKPARVLIFLGGLATIGLTIFPTPLVGVSEPHRVFATISFVIFSIWPVFGMRLGREWPPIVRPLASIVATLVLGAIAIGFLAIWTNPEIQTAGFWERAVTTSQAIYPALVIFLSWRFMKNQSRNSSLSNKS</sequence>
<keyword evidence="3" id="KW-1185">Reference proteome</keyword>
<protein>
    <recommendedName>
        <fullName evidence="4">DUF998 domain-containing protein</fullName>
    </recommendedName>
</protein>
<dbReference type="Pfam" id="PF06197">
    <property type="entry name" value="DUF998"/>
    <property type="match status" value="1"/>
</dbReference>
<dbReference type="OrthoDB" id="5118673at2"/>
<name>A0A2Z3S4Q4_9MICO</name>
<keyword evidence="1" id="KW-1133">Transmembrane helix</keyword>
<dbReference type="KEGG" id="aum:AURMO_01456"/>
<evidence type="ECO:0000256" key="1">
    <source>
        <dbReference type="SAM" id="Phobius"/>
    </source>
</evidence>
<keyword evidence="1" id="KW-0472">Membrane</keyword>
<feature type="transmembrane region" description="Helical" evidence="1">
    <location>
        <begin position="14"/>
        <end position="39"/>
    </location>
</feature>
<feature type="transmembrane region" description="Helical" evidence="1">
    <location>
        <begin position="59"/>
        <end position="81"/>
    </location>
</feature>
<evidence type="ECO:0000313" key="2">
    <source>
        <dbReference type="EMBL" id="AWR22043.1"/>
    </source>
</evidence>